<dbReference type="Proteomes" id="UP001327560">
    <property type="component" value="Chromosome 7"/>
</dbReference>
<reference evidence="2 3" key="1">
    <citation type="submission" date="2023-10" db="EMBL/GenBank/DDBJ databases">
        <title>Chromosome-scale genome assembly provides insights into flower coloration mechanisms of Canna indica.</title>
        <authorList>
            <person name="Li C."/>
        </authorList>
    </citation>
    <scope>NUCLEOTIDE SEQUENCE [LARGE SCALE GENOMIC DNA]</scope>
    <source>
        <tissue evidence="2">Flower</tissue>
    </source>
</reference>
<sequence length="81" mass="9114">MNKEGETSSNGNYMIYCDTAWISKEEMAGVGFIIKDKHGATTDKGSNFRRAFSPLAAEIWSIWHGMSKASELNIAKVEYYE</sequence>
<dbReference type="AlphaFoldDB" id="A0AAQ3KSK8"/>
<dbReference type="EMBL" id="CP136896">
    <property type="protein sequence ID" value="WOL13729.1"/>
    <property type="molecule type" value="Genomic_DNA"/>
</dbReference>
<keyword evidence="3" id="KW-1185">Reference proteome</keyword>
<proteinExistence type="predicted"/>
<dbReference type="Gene3D" id="3.30.420.10">
    <property type="entry name" value="Ribonuclease H-like superfamily/Ribonuclease H"/>
    <property type="match status" value="1"/>
</dbReference>
<evidence type="ECO:0000259" key="1">
    <source>
        <dbReference type="Pfam" id="PF13456"/>
    </source>
</evidence>
<organism evidence="2 3">
    <name type="scientific">Canna indica</name>
    <name type="common">Indian-shot</name>
    <dbReference type="NCBI Taxonomy" id="4628"/>
    <lineage>
        <taxon>Eukaryota</taxon>
        <taxon>Viridiplantae</taxon>
        <taxon>Streptophyta</taxon>
        <taxon>Embryophyta</taxon>
        <taxon>Tracheophyta</taxon>
        <taxon>Spermatophyta</taxon>
        <taxon>Magnoliopsida</taxon>
        <taxon>Liliopsida</taxon>
        <taxon>Zingiberales</taxon>
        <taxon>Cannaceae</taxon>
        <taxon>Canna</taxon>
    </lineage>
</organism>
<dbReference type="InterPro" id="IPR002156">
    <property type="entry name" value="RNaseH_domain"/>
</dbReference>
<protein>
    <recommendedName>
        <fullName evidence="1">RNase H type-1 domain-containing protein</fullName>
    </recommendedName>
</protein>
<dbReference type="GO" id="GO:0003676">
    <property type="term" value="F:nucleic acid binding"/>
    <property type="evidence" value="ECO:0007669"/>
    <property type="project" value="InterPro"/>
</dbReference>
<evidence type="ECO:0000313" key="3">
    <source>
        <dbReference type="Proteomes" id="UP001327560"/>
    </source>
</evidence>
<accession>A0AAQ3KSK8</accession>
<evidence type="ECO:0000313" key="2">
    <source>
        <dbReference type="EMBL" id="WOL13729.1"/>
    </source>
</evidence>
<dbReference type="InterPro" id="IPR036397">
    <property type="entry name" value="RNaseH_sf"/>
</dbReference>
<dbReference type="GO" id="GO:0004523">
    <property type="term" value="F:RNA-DNA hybrid ribonuclease activity"/>
    <property type="evidence" value="ECO:0007669"/>
    <property type="project" value="InterPro"/>
</dbReference>
<feature type="domain" description="RNase H type-1" evidence="1">
    <location>
        <begin position="17"/>
        <end position="78"/>
    </location>
</feature>
<name>A0AAQ3KSK8_9LILI</name>
<dbReference type="Pfam" id="PF13456">
    <property type="entry name" value="RVT_3"/>
    <property type="match status" value="1"/>
</dbReference>
<gene>
    <name evidence="2" type="ORF">Cni_G22507</name>
</gene>